<dbReference type="Proteomes" id="UP000243426">
    <property type="component" value="Chromosome I"/>
</dbReference>
<dbReference type="AlphaFoldDB" id="A0A1H1QN73"/>
<evidence type="ECO:0000313" key="2">
    <source>
        <dbReference type="EMBL" id="SDS24783.1"/>
    </source>
</evidence>
<feature type="compositionally biased region" description="Basic residues" evidence="1">
    <location>
        <begin position="68"/>
        <end position="79"/>
    </location>
</feature>
<keyword evidence="3" id="KW-1185">Reference proteome</keyword>
<evidence type="ECO:0000313" key="3">
    <source>
        <dbReference type="Proteomes" id="UP000243426"/>
    </source>
</evidence>
<protein>
    <submittedName>
        <fullName evidence="2">Uncharacterized protein</fullName>
    </submittedName>
</protein>
<accession>A0A1H1QN73</accession>
<organism evidence="2 3">
    <name type="scientific">Halopseudomonas litoralis</name>
    <dbReference type="NCBI Taxonomy" id="797277"/>
    <lineage>
        <taxon>Bacteria</taxon>
        <taxon>Pseudomonadati</taxon>
        <taxon>Pseudomonadota</taxon>
        <taxon>Gammaproteobacteria</taxon>
        <taxon>Pseudomonadales</taxon>
        <taxon>Pseudomonadaceae</taxon>
        <taxon>Halopseudomonas</taxon>
    </lineage>
</organism>
<proteinExistence type="predicted"/>
<dbReference type="RefSeq" id="WP_090272759.1">
    <property type="nucleotide sequence ID" value="NZ_LT629748.1"/>
</dbReference>
<reference evidence="3" key="1">
    <citation type="submission" date="2016-10" db="EMBL/GenBank/DDBJ databases">
        <authorList>
            <person name="Varghese N."/>
            <person name="Submissions S."/>
        </authorList>
    </citation>
    <scope>NUCLEOTIDE SEQUENCE [LARGE SCALE GENOMIC DNA]</scope>
    <source>
        <strain evidence="3">2SM5</strain>
    </source>
</reference>
<sequence>MIDATAIAERDLLRAEHEVLMRDYERRNGKVETLPIIARHAPGKDAFRQYNQVMHLKDKAAPEAKTPAPRKARTRRKPVVKQALPQHLPFKPRGTPQARQNAVAREVWA</sequence>
<feature type="region of interest" description="Disordered" evidence="1">
    <location>
        <begin position="59"/>
        <end position="109"/>
    </location>
</feature>
<gene>
    <name evidence="2" type="ORF">SAMN05216198_1531</name>
</gene>
<name>A0A1H1QN73_9GAMM</name>
<dbReference type="EMBL" id="LT629748">
    <property type="protein sequence ID" value="SDS24783.1"/>
    <property type="molecule type" value="Genomic_DNA"/>
</dbReference>
<evidence type="ECO:0000256" key="1">
    <source>
        <dbReference type="SAM" id="MobiDB-lite"/>
    </source>
</evidence>
<dbReference type="STRING" id="797277.SAMN05216198_1531"/>